<dbReference type="PANTHER" id="PTHR33169:SF14">
    <property type="entry name" value="TRANSCRIPTIONAL REGULATOR RV3488"/>
    <property type="match status" value="1"/>
</dbReference>
<sequence>MKSLSEMYKGVLEGVVLEIISRGETYGYEIAKKLHKMGFEGIAEQTVYALLLRLERNRLVHITKRPSEMGPPRKFYRLNERGVEELAAFWARWDHLSGCIQKLRNSGRDDHDLQSGDQG</sequence>
<dbReference type="InterPro" id="IPR036390">
    <property type="entry name" value="WH_DNA-bd_sf"/>
</dbReference>
<dbReference type="SUPFAM" id="SSF46785">
    <property type="entry name" value="Winged helix' DNA-binding domain"/>
    <property type="match status" value="1"/>
</dbReference>
<feature type="domain" description="Transcription regulator PadR N-terminal" evidence="1">
    <location>
        <begin position="16"/>
        <end position="87"/>
    </location>
</feature>
<dbReference type="Pfam" id="PF03551">
    <property type="entry name" value="PadR"/>
    <property type="match status" value="1"/>
</dbReference>
<evidence type="ECO:0000259" key="1">
    <source>
        <dbReference type="Pfam" id="PF03551"/>
    </source>
</evidence>
<dbReference type="AlphaFoldDB" id="A0A1I2KE05"/>
<dbReference type="STRING" id="201973.SAMN04488025_101153"/>
<keyword evidence="3" id="KW-1185">Reference proteome</keyword>
<evidence type="ECO:0000313" key="2">
    <source>
        <dbReference type="EMBL" id="SFF64529.1"/>
    </source>
</evidence>
<accession>A0A1I2KE05</accession>
<dbReference type="Gene3D" id="1.10.10.10">
    <property type="entry name" value="Winged helix-like DNA-binding domain superfamily/Winged helix DNA-binding domain"/>
    <property type="match status" value="1"/>
</dbReference>
<dbReference type="EMBL" id="FOOK01000001">
    <property type="protein sequence ID" value="SFF64529.1"/>
    <property type="molecule type" value="Genomic_DNA"/>
</dbReference>
<organism evidence="2 3">
    <name type="scientific">Planifilum fulgidum</name>
    <dbReference type="NCBI Taxonomy" id="201973"/>
    <lineage>
        <taxon>Bacteria</taxon>
        <taxon>Bacillati</taxon>
        <taxon>Bacillota</taxon>
        <taxon>Bacilli</taxon>
        <taxon>Bacillales</taxon>
        <taxon>Thermoactinomycetaceae</taxon>
        <taxon>Planifilum</taxon>
    </lineage>
</organism>
<gene>
    <name evidence="2" type="ORF">SAMN04488025_101153</name>
</gene>
<reference evidence="2 3" key="1">
    <citation type="submission" date="2016-10" db="EMBL/GenBank/DDBJ databases">
        <authorList>
            <person name="de Groot N.N."/>
        </authorList>
    </citation>
    <scope>NUCLEOTIDE SEQUENCE [LARGE SCALE GENOMIC DNA]</scope>
    <source>
        <strain evidence="2 3">DSM 44945</strain>
    </source>
</reference>
<dbReference type="PANTHER" id="PTHR33169">
    <property type="entry name" value="PADR-FAMILY TRANSCRIPTIONAL REGULATOR"/>
    <property type="match status" value="1"/>
</dbReference>
<protein>
    <submittedName>
        <fullName evidence="2">Transcriptional regulator, PadR family</fullName>
    </submittedName>
</protein>
<dbReference type="InterPro" id="IPR005149">
    <property type="entry name" value="Tscrpt_reg_PadR_N"/>
</dbReference>
<evidence type="ECO:0000313" key="3">
    <source>
        <dbReference type="Proteomes" id="UP000198661"/>
    </source>
</evidence>
<proteinExistence type="predicted"/>
<name>A0A1I2KE05_9BACL</name>
<dbReference type="InterPro" id="IPR052509">
    <property type="entry name" value="Metal_resp_DNA-bind_regulator"/>
</dbReference>
<dbReference type="Proteomes" id="UP000198661">
    <property type="component" value="Unassembled WGS sequence"/>
</dbReference>
<dbReference type="InterPro" id="IPR036388">
    <property type="entry name" value="WH-like_DNA-bd_sf"/>
</dbReference>